<organism evidence="4 5">
    <name type="scientific">Myodes glareolus</name>
    <name type="common">Bank vole</name>
    <name type="synonym">Clethrionomys glareolus</name>
    <dbReference type="NCBI Taxonomy" id="447135"/>
    <lineage>
        <taxon>Eukaryota</taxon>
        <taxon>Metazoa</taxon>
        <taxon>Chordata</taxon>
        <taxon>Craniata</taxon>
        <taxon>Vertebrata</taxon>
        <taxon>Euteleostomi</taxon>
        <taxon>Mammalia</taxon>
        <taxon>Eutheria</taxon>
        <taxon>Euarchontoglires</taxon>
        <taxon>Glires</taxon>
        <taxon>Rodentia</taxon>
        <taxon>Myomorpha</taxon>
        <taxon>Muroidea</taxon>
        <taxon>Cricetidae</taxon>
        <taxon>Arvicolinae</taxon>
        <taxon>Myodes</taxon>
    </lineage>
</organism>
<feature type="compositionally biased region" description="Polar residues" evidence="3">
    <location>
        <begin position="42"/>
        <end position="53"/>
    </location>
</feature>
<proteinExistence type="inferred from homology"/>
<evidence type="ECO:0000256" key="3">
    <source>
        <dbReference type="SAM" id="MobiDB-lite"/>
    </source>
</evidence>
<reference evidence="4 5" key="1">
    <citation type="journal article" date="2023" name="bioRxiv">
        <title>Conserved and derived expression patterns and positive selection on dental genes reveal complex evolutionary context of ever-growing rodent molars.</title>
        <authorList>
            <person name="Calamari Z.T."/>
            <person name="Song A."/>
            <person name="Cohen E."/>
            <person name="Akter M."/>
            <person name="Roy R.D."/>
            <person name="Hallikas O."/>
            <person name="Christensen M.M."/>
            <person name="Li P."/>
            <person name="Marangoni P."/>
            <person name="Jernvall J."/>
            <person name="Klein O.D."/>
        </authorList>
    </citation>
    <scope>NUCLEOTIDE SEQUENCE [LARGE SCALE GENOMIC DNA]</scope>
    <source>
        <strain evidence="4">V071</strain>
    </source>
</reference>
<accession>A0AAW0H3I9</accession>
<keyword evidence="2" id="KW-0677">Repeat</keyword>
<evidence type="ECO:0000313" key="5">
    <source>
        <dbReference type="Proteomes" id="UP001488838"/>
    </source>
</evidence>
<dbReference type="InterPro" id="IPR029142">
    <property type="entry name" value="SPRR2"/>
</dbReference>
<dbReference type="GO" id="GO:0001533">
    <property type="term" value="C:cornified envelope"/>
    <property type="evidence" value="ECO:0007669"/>
    <property type="project" value="InterPro"/>
</dbReference>
<name>A0AAW0H3I9_MYOGA</name>
<evidence type="ECO:0000313" key="4">
    <source>
        <dbReference type="EMBL" id="KAK7795845.1"/>
    </source>
</evidence>
<evidence type="ECO:0000256" key="2">
    <source>
        <dbReference type="ARBA" id="ARBA00022737"/>
    </source>
</evidence>
<comment type="similarity">
    <text evidence="1">Belongs to the cornifin (SPRR) family.</text>
</comment>
<feature type="non-terminal residue" evidence="4">
    <location>
        <position position="256"/>
    </location>
</feature>
<feature type="non-terminal residue" evidence="4">
    <location>
        <position position="1"/>
    </location>
</feature>
<dbReference type="EMBL" id="JBBHLL010001666">
    <property type="protein sequence ID" value="KAK7795845.1"/>
    <property type="molecule type" value="Genomic_DNA"/>
</dbReference>
<evidence type="ECO:0000256" key="1">
    <source>
        <dbReference type="ARBA" id="ARBA00010412"/>
    </source>
</evidence>
<dbReference type="PRINTS" id="PR00021">
    <property type="entry name" value="PRORICH"/>
</dbReference>
<dbReference type="Proteomes" id="UP001488838">
    <property type="component" value="Unassembled WGS sequence"/>
</dbReference>
<keyword evidence="5" id="KW-1185">Reference proteome</keyword>
<protein>
    <submittedName>
        <fullName evidence="4">Uncharacterized protein</fullName>
    </submittedName>
</protein>
<dbReference type="AlphaFoldDB" id="A0AAW0H3I9"/>
<sequence length="256" mass="27844">TSPSQEQQCQQPSQTPPVCPPTKSPEPSRPLKCPQACPPPIMSSSKVPTSMPTSAMTVDVSSCATSSTLPAEMPTEEHDMGPNPAAVAMDGRERGMWGMGATVSSPSKPRRCGHIGGYKAVFTFDDYKDMATLKEDNEVDILYITFEHPGEEEDTAVGTLEEDKPVGSSMDEKAQETFFCTVEEDKAQSRLKVETAQSTLRVGTKKRHAGLLVLLLMEKFQGSNLYKSMLGPLTPTARYEEAPADEAVQNMRPLTN</sequence>
<feature type="compositionally biased region" description="Pro residues" evidence="3">
    <location>
        <begin position="14"/>
        <end position="28"/>
    </location>
</feature>
<feature type="region of interest" description="Disordered" evidence="3">
    <location>
        <begin position="1"/>
        <end position="53"/>
    </location>
</feature>
<feature type="compositionally biased region" description="Low complexity" evidence="3">
    <location>
        <begin position="1"/>
        <end position="13"/>
    </location>
</feature>
<dbReference type="Pfam" id="PF14820">
    <property type="entry name" value="SPRR2"/>
    <property type="match status" value="1"/>
</dbReference>
<gene>
    <name evidence="4" type="ORF">U0070_023603</name>
</gene>
<comment type="caution">
    <text evidence="4">The sequence shown here is derived from an EMBL/GenBank/DDBJ whole genome shotgun (WGS) entry which is preliminary data.</text>
</comment>